<dbReference type="AlphaFoldDB" id="A0A7R7ZJ01"/>
<name>A0A7R7ZJ01_ASPCH</name>
<protein>
    <submittedName>
        <fullName evidence="1">Uncharacterized protein</fullName>
    </submittedName>
</protein>
<dbReference type="EMBL" id="AP024416">
    <property type="protein sequence ID" value="BCR83044.1"/>
    <property type="molecule type" value="Genomic_DNA"/>
</dbReference>
<sequence>MLIVDFERDIGPIKIKGTIEKAGQIKGEIGTHIPAFDYKSLNPFAGFIKDGVHGSFDLRAGITDSYFCISVKGHAVIAQTNLPDKGHETTIFELEATVQGAIRFTRHNNVAYFDSVDGSPCHFEFDFQGFNLSPLDTPIAILTYRSLQKLHGPQTVQGIIEPTKYSFKPQVEKI</sequence>
<organism evidence="1 2">
    <name type="scientific">Aspergillus chevalieri</name>
    <name type="common">Eurotium chevalieri</name>
    <dbReference type="NCBI Taxonomy" id="182096"/>
    <lineage>
        <taxon>Eukaryota</taxon>
        <taxon>Fungi</taxon>
        <taxon>Dikarya</taxon>
        <taxon>Ascomycota</taxon>
        <taxon>Pezizomycotina</taxon>
        <taxon>Eurotiomycetes</taxon>
        <taxon>Eurotiomycetidae</taxon>
        <taxon>Eurotiales</taxon>
        <taxon>Aspergillaceae</taxon>
        <taxon>Aspergillus</taxon>
        <taxon>Aspergillus subgen. Aspergillus</taxon>
    </lineage>
</organism>
<dbReference type="GeneID" id="66977403"/>
<keyword evidence="2" id="KW-1185">Reference proteome</keyword>
<dbReference type="Proteomes" id="UP000637239">
    <property type="component" value="Chromosome 1"/>
</dbReference>
<gene>
    <name evidence="1" type="ORF">ACHE_10446A</name>
</gene>
<proteinExistence type="predicted"/>
<accession>A0A7R7ZJ01</accession>
<evidence type="ECO:0000313" key="2">
    <source>
        <dbReference type="Proteomes" id="UP000637239"/>
    </source>
</evidence>
<reference evidence="1" key="1">
    <citation type="submission" date="2021-01" db="EMBL/GenBank/DDBJ databases">
        <authorList>
            <consortium name="Aspergillus chevalieri M1 genome sequencing consortium"/>
            <person name="Kazuki M."/>
            <person name="Futagami T."/>
        </authorList>
    </citation>
    <scope>NUCLEOTIDE SEQUENCE</scope>
    <source>
        <strain evidence="1">M1</strain>
    </source>
</reference>
<reference evidence="1" key="2">
    <citation type="submission" date="2021-02" db="EMBL/GenBank/DDBJ databases">
        <title>Aspergillus chevalieri M1 genome sequence.</title>
        <authorList>
            <person name="Kadooka C."/>
            <person name="Mori K."/>
            <person name="Futagami T."/>
        </authorList>
    </citation>
    <scope>NUCLEOTIDE SEQUENCE</scope>
    <source>
        <strain evidence="1">M1</strain>
    </source>
</reference>
<dbReference type="RefSeq" id="XP_043131566.1">
    <property type="nucleotide sequence ID" value="XM_043279364.1"/>
</dbReference>
<evidence type="ECO:0000313" key="1">
    <source>
        <dbReference type="EMBL" id="BCR83044.1"/>
    </source>
</evidence>
<dbReference type="KEGG" id="ache:ACHE_10446A"/>